<gene>
    <name evidence="1" type="ORF">NQ176_g5531</name>
</gene>
<evidence type="ECO:0000313" key="2">
    <source>
        <dbReference type="Proteomes" id="UP001143910"/>
    </source>
</evidence>
<reference evidence="1" key="1">
    <citation type="submission" date="2022-08" db="EMBL/GenBank/DDBJ databases">
        <title>Genome Sequence of Lecanicillium fungicola.</title>
        <authorList>
            <person name="Buettner E."/>
        </authorList>
    </citation>
    <scope>NUCLEOTIDE SEQUENCE</scope>
    <source>
        <strain evidence="1">Babe33</strain>
    </source>
</reference>
<comment type="caution">
    <text evidence="1">The sequence shown here is derived from an EMBL/GenBank/DDBJ whole genome shotgun (WGS) entry which is preliminary data.</text>
</comment>
<evidence type="ECO:0000313" key="1">
    <source>
        <dbReference type="EMBL" id="KAJ2975414.1"/>
    </source>
</evidence>
<keyword evidence="2" id="KW-1185">Reference proteome</keyword>
<dbReference type="Proteomes" id="UP001143910">
    <property type="component" value="Unassembled WGS sequence"/>
</dbReference>
<proteinExistence type="predicted"/>
<sequence>MSRPLAMRLAQPLFRAQTVNQAFQASSSSPCLSTKLGPVDSMSAIRASHTSARQDSPARPSTESMLRNIYGTPDNAAPSQPRDTLGNLASSMVFNSFSKKRVDTGALSGQPQAVKEDSFEPYHLHVFAHKHNTHVTFTMPNKNAIISMSCGNVGFKKTRRGTFDAAYSLAKYVLERLIYMGYSNKINRVELSLRGFGQGRDAAIKVLMSPEGKFIRDKIVRVTDSTHVKFAGTRSPGRRRL</sequence>
<protein>
    <submittedName>
        <fullName evidence="1">Uncharacterized protein</fullName>
    </submittedName>
</protein>
<accession>A0ACC1NAF2</accession>
<dbReference type="EMBL" id="JANJQO010000710">
    <property type="protein sequence ID" value="KAJ2975414.1"/>
    <property type="molecule type" value="Genomic_DNA"/>
</dbReference>
<organism evidence="1 2">
    <name type="scientific">Zarea fungicola</name>
    <dbReference type="NCBI Taxonomy" id="93591"/>
    <lineage>
        <taxon>Eukaryota</taxon>
        <taxon>Fungi</taxon>
        <taxon>Dikarya</taxon>
        <taxon>Ascomycota</taxon>
        <taxon>Pezizomycotina</taxon>
        <taxon>Sordariomycetes</taxon>
        <taxon>Hypocreomycetidae</taxon>
        <taxon>Hypocreales</taxon>
        <taxon>Cordycipitaceae</taxon>
        <taxon>Zarea</taxon>
    </lineage>
</organism>
<name>A0ACC1NAF2_9HYPO</name>